<dbReference type="Proteomes" id="UP000683310">
    <property type="component" value="Chromosome"/>
</dbReference>
<sequence>MDKHPEHPESGTDTEVLDVALIGGGIMSATLGAMIAALQPEWSMTLLERLDRVAGESSDPWNNAGTGHSGLCELNYMPDPGDPDKAAEIAAMFAVSRQFWAGLADRGDLTGTGFLTATPHMDVVFGERDVAYLRRRFETLHALPAFAAMEYSEDHATIAGWAPLVMAGRDPDQPVAATRYATGTDVDFGALTGQLVEAMTNAGTQLRLGHEVTRLRRADDGIWTVTGRDRNTKRRFAIRARFVFVGAGGHALGLLQKSRIPEVRGYGVFPVGAQFLRTDNPEVVARHEAKVYSQAALGAPPMSVPHLDKRNVDGRSSLLFGPYATFSTRLLKHGRLTDLFTTLRLTNIVVLVAAGLQNLPLARYLITELLSTRRRKFAQLQRFYPEADPADWYLVQAGQRAQLVTPDLDRVGALRMGTELVTGADGTIAGLLGASPGASTAPAIMADLLDRCFPQHRSRWEPTLRQLVPGHAVGSNSHSAGPDVPAAIGK</sequence>
<organism evidence="10 11">
    <name type="scientific">Nocardia tengchongensis</name>
    <dbReference type="NCBI Taxonomy" id="2055889"/>
    <lineage>
        <taxon>Bacteria</taxon>
        <taxon>Bacillati</taxon>
        <taxon>Actinomycetota</taxon>
        <taxon>Actinomycetes</taxon>
        <taxon>Mycobacteriales</taxon>
        <taxon>Nocardiaceae</taxon>
        <taxon>Nocardia</taxon>
    </lineage>
</organism>
<dbReference type="EMBL" id="CP074371">
    <property type="protein sequence ID" value="QVI19879.1"/>
    <property type="molecule type" value="Genomic_DNA"/>
</dbReference>
<gene>
    <name evidence="8 10" type="primary">mqo</name>
    <name evidence="10" type="ORF">KHQ06_26715</name>
</gene>
<reference evidence="10 11" key="1">
    <citation type="submission" date="2021-04" db="EMBL/GenBank/DDBJ databases">
        <title>Nocardia tengchongensis.</title>
        <authorList>
            <person name="Zhuang k."/>
            <person name="Ran Y."/>
            <person name="Li W."/>
        </authorList>
    </citation>
    <scope>NUCLEOTIDE SEQUENCE [LARGE SCALE GENOMIC DNA]</scope>
    <source>
        <strain evidence="10 11">CFH S0057</strain>
    </source>
</reference>
<dbReference type="Gene3D" id="3.50.50.60">
    <property type="entry name" value="FAD/NAD(P)-binding domain"/>
    <property type="match status" value="1"/>
</dbReference>
<keyword evidence="5 8" id="KW-0285">Flavoprotein</keyword>
<evidence type="ECO:0000256" key="1">
    <source>
        <dbReference type="ARBA" id="ARBA00001139"/>
    </source>
</evidence>
<dbReference type="NCBIfam" id="NF003611">
    <property type="entry name" value="PRK05257.3-2"/>
    <property type="match status" value="1"/>
</dbReference>
<evidence type="ECO:0000256" key="4">
    <source>
        <dbReference type="ARBA" id="ARBA00022532"/>
    </source>
</evidence>
<evidence type="ECO:0000256" key="8">
    <source>
        <dbReference type="HAMAP-Rule" id="MF_00212"/>
    </source>
</evidence>
<comment type="similarity">
    <text evidence="8">Belongs to the MQO family.</text>
</comment>
<dbReference type="GO" id="GO:0008924">
    <property type="term" value="F:L-malate dehydrogenase (quinone) activity"/>
    <property type="evidence" value="ECO:0007669"/>
    <property type="project" value="UniProtKB-EC"/>
</dbReference>
<evidence type="ECO:0000256" key="7">
    <source>
        <dbReference type="ARBA" id="ARBA00023002"/>
    </source>
</evidence>
<evidence type="ECO:0000256" key="3">
    <source>
        <dbReference type="ARBA" id="ARBA00005012"/>
    </source>
</evidence>
<keyword evidence="6 8" id="KW-0274">FAD</keyword>
<dbReference type="Gene3D" id="3.30.9.10">
    <property type="entry name" value="D-Amino Acid Oxidase, subunit A, domain 2"/>
    <property type="match status" value="1"/>
</dbReference>
<comment type="catalytic activity">
    <reaction evidence="1 8">
        <text>(S)-malate + a quinone = a quinol + oxaloacetate</text>
        <dbReference type="Rhea" id="RHEA:46012"/>
        <dbReference type="ChEBI" id="CHEBI:15589"/>
        <dbReference type="ChEBI" id="CHEBI:16452"/>
        <dbReference type="ChEBI" id="CHEBI:24646"/>
        <dbReference type="ChEBI" id="CHEBI:132124"/>
        <dbReference type="EC" id="1.1.5.4"/>
    </reaction>
</comment>
<evidence type="ECO:0000313" key="10">
    <source>
        <dbReference type="EMBL" id="QVI19879.1"/>
    </source>
</evidence>
<dbReference type="NCBIfam" id="NF003606">
    <property type="entry name" value="PRK05257.2-1"/>
    <property type="match status" value="1"/>
</dbReference>
<evidence type="ECO:0000256" key="6">
    <source>
        <dbReference type="ARBA" id="ARBA00022827"/>
    </source>
</evidence>
<accession>A0ABX8CIS8</accession>
<protein>
    <recommendedName>
        <fullName evidence="8">Probable malate:quinone oxidoreductase</fullName>
        <ecNumber evidence="8">1.1.5.4</ecNumber>
    </recommendedName>
    <alternativeName>
        <fullName evidence="8">MQO</fullName>
    </alternativeName>
    <alternativeName>
        <fullName evidence="8">Malate dehydrogenase [quinone]</fullName>
    </alternativeName>
</protein>
<dbReference type="EC" id="1.1.5.4" evidence="8"/>
<dbReference type="Pfam" id="PF06039">
    <property type="entry name" value="Mqo"/>
    <property type="match status" value="1"/>
</dbReference>
<dbReference type="SUPFAM" id="SSF51905">
    <property type="entry name" value="FAD/NAD(P)-binding domain"/>
    <property type="match status" value="1"/>
</dbReference>
<keyword evidence="4 8" id="KW-0816">Tricarboxylic acid cycle</keyword>
<dbReference type="InterPro" id="IPR036188">
    <property type="entry name" value="FAD/NAD-bd_sf"/>
</dbReference>
<feature type="region of interest" description="Disordered" evidence="9">
    <location>
        <begin position="471"/>
        <end position="490"/>
    </location>
</feature>
<evidence type="ECO:0000256" key="2">
    <source>
        <dbReference type="ARBA" id="ARBA00001974"/>
    </source>
</evidence>
<dbReference type="NCBIfam" id="TIGR01320">
    <property type="entry name" value="mal_quin_oxido"/>
    <property type="match status" value="1"/>
</dbReference>
<dbReference type="InterPro" id="IPR006231">
    <property type="entry name" value="MQO"/>
</dbReference>
<dbReference type="PANTHER" id="PTHR43104:SF2">
    <property type="entry name" value="L-2-HYDROXYGLUTARATE DEHYDROGENASE, MITOCHONDRIAL"/>
    <property type="match status" value="1"/>
</dbReference>
<dbReference type="HAMAP" id="MF_00212">
    <property type="entry name" value="MQO"/>
    <property type="match status" value="1"/>
</dbReference>
<name>A0ABX8CIS8_9NOCA</name>
<evidence type="ECO:0000256" key="9">
    <source>
        <dbReference type="SAM" id="MobiDB-lite"/>
    </source>
</evidence>
<evidence type="ECO:0000313" key="11">
    <source>
        <dbReference type="Proteomes" id="UP000683310"/>
    </source>
</evidence>
<proteinExistence type="inferred from homology"/>
<dbReference type="PANTHER" id="PTHR43104">
    <property type="entry name" value="L-2-HYDROXYGLUTARATE DEHYDROGENASE, MITOCHONDRIAL"/>
    <property type="match status" value="1"/>
</dbReference>
<comment type="pathway">
    <text evidence="3 8">Carbohydrate metabolism; tricarboxylic acid cycle; oxaloacetate from (S)-malate (quinone route): step 1/1.</text>
</comment>
<keyword evidence="7 8" id="KW-0560">Oxidoreductase</keyword>
<comment type="cofactor">
    <cofactor evidence="2 8">
        <name>FAD</name>
        <dbReference type="ChEBI" id="CHEBI:57692"/>
    </cofactor>
</comment>
<evidence type="ECO:0000256" key="5">
    <source>
        <dbReference type="ARBA" id="ARBA00022630"/>
    </source>
</evidence>
<keyword evidence="11" id="KW-1185">Reference proteome</keyword>